<evidence type="ECO:0000313" key="2">
    <source>
        <dbReference type="EMBL" id="QTE01907.1"/>
    </source>
</evidence>
<proteinExistence type="predicted"/>
<name>A0ABX7TZB0_STRCY</name>
<dbReference type="Proteomes" id="UP000663908">
    <property type="component" value="Chromosome"/>
</dbReference>
<accession>A0ABX7TZB0</accession>
<dbReference type="RefSeq" id="WP_208035291.1">
    <property type="nucleotide sequence ID" value="NZ_CP071839.1"/>
</dbReference>
<organism evidence="2 3">
    <name type="scientific">Streptomyces cyanogenus</name>
    <dbReference type="NCBI Taxonomy" id="80860"/>
    <lineage>
        <taxon>Bacteria</taxon>
        <taxon>Bacillati</taxon>
        <taxon>Actinomycetota</taxon>
        <taxon>Actinomycetes</taxon>
        <taxon>Kitasatosporales</taxon>
        <taxon>Streptomycetaceae</taxon>
        <taxon>Streptomyces</taxon>
    </lineage>
</organism>
<reference evidence="2 3" key="1">
    <citation type="submission" date="2021-03" db="EMBL/GenBank/DDBJ databases">
        <title>Complete genome sequence of Streptomyces cyanogenus S136, producer of anticancer angucycline landomycin A.</title>
        <authorList>
            <person name="Hrab P."/>
            <person name="Ruckert C."/>
            <person name="Busche T."/>
            <person name="Ostash I."/>
            <person name="Kalinowski J."/>
            <person name="Fedorenko V."/>
            <person name="Yushchuk O."/>
            <person name="Ostash B."/>
        </authorList>
    </citation>
    <scope>NUCLEOTIDE SEQUENCE [LARGE SCALE GENOMIC DNA]</scope>
    <source>
        <strain evidence="2 3">S136</strain>
    </source>
</reference>
<protein>
    <submittedName>
        <fullName evidence="2">Uncharacterized protein</fullName>
    </submittedName>
</protein>
<dbReference type="EMBL" id="CP071839">
    <property type="protein sequence ID" value="QTE01907.1"/>
    <property type="molecule type" value="Genomic_DNA"/>
</dbReference>
<gene>
    <name evidence="2" type="ORF">S1361_31540</name>
</gene>
<evidence type="ECO:0000313" key="3">
    <source>
        <dbReference type="Proteomes" id="UP000663908"/>
    </source>
</evidence>
<feature type="region of interest" description="Disordered" evidence="1">
    <location>
        <begin position="23"/>
        <end position="46"/>
    </location>
</feature>
<sequence length="46" mass="5093">MERAAARIRRAIGDEAYAARFVEGEKTDHETQAAAEAEAPLPRRIP</sequence>
<evidence type="ECO:0000256" key="1">
    <source>
        <dbReference type="SAM" id="MobiDB-lite"/>
    </source>
</evidence>
<keyword evidence="3" id="KW-1185">Reference proteome</keyword>